<reference evidence="4" key="1">
    <citation type="submission" date="2022-08" db="UniProtKB">
        <authorList>
            <consortium name="EnsemblMetazoa"/>
        </authorList>
    </citation>
    <scope>IDENTIFICATION</scope>
    <source>
        <strain evidence="4">05x7-T-G4-1.051#20</strain>
    </source>
</reference>
<evidence type="ECO:0008006" key="6">
    <source>
        <dbReference type="Google" id="ProtNLM"/>
    </source>
</evidence>
<dbReference type="InterPro" id="IPR001304">
    <property type="entry name" value="C-type_lectin-like"/>
</dbReference>
<dbReference type="SMART" id="SM00034">
    <property type="entry name" value="CLECT"/>
    <property type="match status" value="1"/>
</dbReference>
<protein>
    <recommendedName>
        <fullName evidence="6">C-type lectin domain-containing protein</fullName>
    </recommendedName>
</protein>
<dbReference type="CDD" id="cd00037">
    <property type="entry name" value="CLECT"/>
    <property type="match status" value="1"/>
</dbReference>
<evidence type="ECO:0000256" key="1">
    <source>
        <dbReference type="SAM" id="SignalP"/>
    </source>
</evidence>
<dbReference type="OMA" id="RCAFACQ"/>
<evidence type="ECO:0000259" key="3">
    <source>
        <dbReference type="PROSITE" id="PS50948"/>
    </source>
</evidence>
<name>A0A8W8N0R0_MAGGI</name>
<dbReference type="EnsemblMetazoa" id="G4814.1">
    <property type="protein sequence ID" value="G4814.1:cds"/>
    <property type="gene ID" value="G4814"/>
</dbReference>
<dbReference type="PROSITE" id="PS50041">
    <property type="entry name" value="C_TYPE_LECTIN_2"/>
    <property type="match status" value="1"/>
</dbReference>
<evidence type="ECO:0000313" key="5">
    <source>
        <dbReference type="Proteomes" id="UP000005408"/>
    </source>
</evidence>
<dbReference type="Pfam" id="PF00059">
    <property type="entry name" value="Lectin_C"/>
    <property type="match status" value="1"/>
</dbReference>
<keyword evidence="5" id="KW-1185">Reference proteome</keyword>
<dbReference type="Proteomes" id="UP000005408">
    <property type="component" value="Unassembled WGS sequence"/>
</dbReference>
<dbReference type="Gene3D" id="3.50.4.10">
    <property type="entry name" value="Hepatocyte Growth Factor"/>
    <property type="match status" value="1"/>
</dbReference>
<feature type="signal peptide" evidence="1">
    <location>
        <begin position="1"/>
        <end position="19"/>
    </location>
</feature>
<feature type="domain" description="Apple" evidence="3">
    <location>
        <begin position="151"/>
        <end position="238"/>
    </location>
</feature>
<proteinExistence type="predicted"/>
<organism evidence="4 5">
    <name type="scientific">Magallana gigas</name>
    <name type="common">Pacific oyster</name>
    <name type="synonym">Crassostrea gigas</name>
    <dbReference type="NCBI Taxonomy" id="29159"/>
    <lineage>
        <taxon>Eukaryota</taxon>
        <taxon>Metazoa</taxon>
        <taxon>Spiralia</taxon>
        <taxon>Lophotrochozoa</taxon>
        <taxon>Mollusca</taxon>
        <taxon>Bivalvia</taxon>
        <taxon>Autobranchia</taxon>
        <taxon>Pteriomorphia</taxon>
        <taxon>Ostreida</taxon>
        <taxon>Ostreoidea</taxon>
        <taxon>Ostreidae</taxon>
        <taxon>Magallana</taxon>
    </lineage>
</organism>
<feature type="chain" id="PRO_5036460800" description="C-type lectin domain-containing protein" evidence="1">
    <location>
        <begin position="20"/>
        <end position="238"/>
    </location>
</feature>
<sequence>MDKLTLLLFVLVHWNATHIQVHLTAACTDIFRPLTGLYDYCYWMITTFQNSTDSSKLCAKDGGTLAWVNSAEAQAFVEKTFTGTLTAGSMFYIGVQDPVSEEYYTYTGERQYYFNWDAVYSPITDWHCVMINYDSFKWREVKCLFPKLALCSKTILREYLSSYFDRVLVGKALTGYEASVLENLSFIRCAFACQMNVRCKSINHDVTSRRCTINSETAETYPSNVAIAPTVSYYTVFI</sequence>
<dbReference type="AlphaFoldDB" id="A0A8W8N0R0"/>
<feature type="domain" description="C-type lectin" evidence="2">
    <location>
        <begin position="37"/>
        <end position="152"/>
    </location>
</feature>
<dbReference type="PROSITE" id="PS50948">
    <property type="entry name" value="PAN"/>
    <property type="match status" value="1"/>
</dbReference>
<evidence type="ECO:0000259" key="2">
    <source>
        <dbReference type="PROSITE" id="PS50041"/>
    </source>
</evidence>
<dbReference type="PROSITE" id="PS51257">
    <property type="entry name" value="PROKAR_LIPOPROTEIN"/>
    <property type="match status" value="1"/>
</dbReference>
<dbReference type="SUPFAM" id="SSF56436">
    <property type="entry name" value="C-type lectin-like"/>
    <property type="match status" value="1"/>
</dbReference>
<dbReference type="InterPro" id="IPR003609">
    <property type="entry name" value="Pan_app"/>
</dbReference>
<accession>A0A8W8N0R0</accession>
<keyword evidence="1" id="KW-0732">Signal</keyword>
<dbReference type="SUPFAM" id="SSF57414">
    <property type="entry name" value="Hairpin loop containing domain-like"/>
    <property type="match status" value="1"/>
</dbReference>
<dbReference type="Pfam" id="PF00024">
    <property type="entry name" value="PAN_1"/>
    <property type="match status" value="1"/>
</dbReference>
<dbReference type="InterPro" id="IPR016186">
    <property type="entry name" value="C-type_lectin-like/link_sf"/>
</dbReference>
<dbReference type="OrthoDB" id="5957927at2759"/>
<dbReference type="Gene3D" id="3.10.100.10">
    <property type="entry name" value="Mannose-Binding Protein A, subunit A"/>
    <property type="match status" value="1"/>
</dbReference>
<evidence type="ECO:0000313" key="4">
    <source>
        <dbReference type="EnsemblMetazoa" id="G4814.1:cds"/>
    </source>
</evidence>
<dbReference type="InterPro" id="IPR016187">
    <property type="entry name" value="CTDL_fold"/>
</dbReference>